<keyword evidence="1" id="KW-0704">Schiff base</keyword>
<evidence type="ECO:0000313" key="3">
    <source>
        <dbReference type="Proteomes" id="UP001302719"/>
    </source>
</evidence>
<dbReference type="PANTHER" id="PTHR10683:SF40">
    <property type="entry name" value="FRUCTOSE-6-PHOSPHATE ALDOLASE 1-RELATED"/>
    <property type="match status" value="1"/>
</dbReference>
<dbReference type="Proteomes" id="UP001302719">
    <property type="component" value="Chromosome"/>
</dbReference>
<gene>
    <name evidence="2" type="ORF">PP769_01475</name>
</gene>
<evidence type="ECO:0000256" key="1">
    <source>
        <dbReference type="ARBA" id="ARBA00023270"/>
    </source>
</evidence>
<dbReference type="RefSeq" id="WP_312644329.1">
    <property type="nucleotide sequence ID" value="NZ_CP116967.1"/>
</dbReference>
<dbReference type="Gene3D" id="3.20.20.70">
    <property type="entry name" value="Aldolase class I"/>
    <property type="match status" value="1"/>
</dbReference>
<sequence>MKFYLDTVSLTEIQEIGKLGVLDGIAMNAMLVTKQGLNFYQGIREVCRYVDSPISVGVLSVEEEAIVKESKELSKIHKNVLVKCPLTPAGLKATKRLTAEGIRVNVSLCFSLTQALIAAKAGAWCVSICLDRTGDNQSKGDDIIRNIVTVLRNYGLSTQVLLAGIRSPHDVLEAALAGGHICTMRFPMFQQLFDPAV</sequence>
<name>A0AA96GED1_9BACT</name>
<organism evidence="2 3">
    <name type="scientific">Candidatus Nitrospira allomarina</name>
    <dbReference type="NCBI Taxonomy" id="3020900"/>
    <lineage>
        <taxon>Bacteria</taxon>
        <taxon>Pseudomonadati</taxon>
        <taxon>Nitrospirota</taxon>
        <taxon>Nitrospiria</taxon>
        <taxon>Nitrospirales</taxon>
        <taxon>Nitrospiraceae</taxon>
        <taxon>Nitrospira</taxon>
    </lineage>
</organism>
<dbReference type="Pfam" id="PF00923">
    <property type="entry name" value="TAL_FSA"/>
    <property type="match status" value="1"/>
</dbReference>
<keyword evidence="3" id="KW-1185">Reference proteome</keyword>
<dbReference type="PANTHER" id="PTHR10683">
    <property type="entry name" value="TRANSALDOLASE"/>
    <property type="match status" value="1"/>
</dbReference>
<protein>
    <submittedName>
        <fullName evidence="2">Transaldolase family protein</fullName>
    </submittedName>
</protein>
<dbReference type="InterPro" id="IPR001585">
    <property type="entry name" value="TAL/FSA"/>
</dbReference>
<dbReference type="KEGG" id="nall:PP769_01475"/>
<dbReference type="AlphaFoldDB" id="A0AA96GED1"/>
<dbReference type="GO" id="GO:0005975">
    <property type="term" value="P:carbohydrate metabolic process"/>
    <property type="evidence" value="ECO:0007669"/>
    <property type="project" value="InterPro"/>
</dbReference>
<reference evidence="2 3" key="1">
    <citation type="submission" date="2023-01" db="EMBL/GenBank/DDBJ databases">
        <title>Cultivation and genomic characterization of new, ubiquitous marine nitrite-oxidizing bacteria from the Nitrospirales.</title>
        <authorList>
            <person name="Mueller A.J."/>
            <person name="Daebeler A."/>
            <person name="Herbold C.W."/>
            <person name="Kirkegaard R.H."/>
            <person name="Daims H."/>
        </authorList>
    </citation>
    <scope>NUCLEOTIDE SEQUENCE [LARGE SCALE GENOMIC DNA]</scope>
    <source>
        <strain evidence="2 3">VA</strain>
    </source>
</reference>
<accession>A0AA96GED1</accession>
<evidence type="ECO:0000313" key="2">
    <source>
        <dbReference type="EMBL" id="WNM58460.1"/>
    </source>
</evidence>
<dbReference type="InterPro" id="IPR013785">
    <property type="entry name" value="Aldolase_TIM"/>
</dbReference>
<dbReference type="SUPFAM" id="SSF51569">
    <property type="entry name" value="Aldolase"/>
    <property type="match status" value="1"/>
</dbReference>
<dbReference type="EMBL" id="CP116967">
    <property type="protein sequence ID" value="WNM58460.1"/>
    <property type="molecule type" value="Genomic_DNA"/>
</dbReference>
<proteinExistence type="predicted"/>